<sequence length="262" mass="29354">MTNTAIVPRRAARGALWRAGSSVIMGLTGVLGKSFLYGLNRVHLEGLDDPVIWGVLPLRYAFDPWNLRWSLGAQDICFKNKINPPLEPLDLPPPHPHPHLSWVHVFPEGCVHQHPTSSLRYFKWGISRLLLESDPTPDFVPMFIDGTQRVMAEDRTFPRFLPRIGKDITVAFGDPVDGEGPPLAAADPLEPPRGVDPAAWQEVVDVRIETARRVRDQVAALRTRLGYPDDDVKLELAETWKREKVEDAGTTTLGQEHVSSKR</sequence>
<dbReference type="EMBL" id="CALLCH030000020">
    <property type="protein sequence ID" value="CAI4219491.1"/>
    <property type="molecule type" value="Genomic_DNA"/>
</dbReference>
<comment type="similarity">
    <text evidence="6">Belongs to the taffazin family.</text>
</comment>
<gene>
    <name evidence="8" type="ORF">PPNO1_LOCUS9050</name>
</gene>
<dbReference type="AlphaFoldDB" id="A0A9P1MEX1"/>
<keyword evidence="9" id="KW-1185">Reference proteome</keyword>
<comment type="subcellular location">
    <subcellularLocation>
        <location evidence="1">Membrane</location>
        <topology evidence="1">Peripheral membrane protein</topology>
    </subcellularLocation>
</comment>
<organism evidence="8 9">
    <name type="scientific">Parascedosporium putredinis</name>
    <dbReference type="NCBI Taxonomy" id="1442378"/>
    <lineage>
        <taxon>Eukaryota</taxon>
        <taxon>Fungi</taxon>
        <taxon>Dikarya</taxon>
        <taxon>Ascomycota</taxon>
        <taxon>Pezizomycotina</taxon>
        <taxon>Sordariomycetes</taxon>
        <taxon>Hypocreomycetidae</taxon>
        <taxon>Microascales</taxon>
        <taxon>Microascaceae</taxon>
        <taxon>Parascedosporium</taxon>
    </lineage>
</organism>
<dbReference type="GO" id="GO:0047184">
    <property type="term" value="F:1-acylglycerophosphocholine O-acyltransferase activity"/>
    <property type="evidence" value="ECO:0007669"/>
    <property type="project" value="TreeGrafter"/>
</dbReference>
<proteinExistence type="inferred from homology"/>
<dbReference type="GO" id="GO:0031966">
    <property type="term" value="C:mitochondrial membrane"/>
    <property type="evidence" value="ECO:0007669"/>
    <property type="project" value="TreeGrafter"/>
</dbReference>
<evidence type="ECO:0000256" key="1">
    <source>
        <dbReference type="ARBA" id="ARBA00004170"/>
    </source>
</evidence>
<evidence type="ECO:0000256" key="2">
    <source>
        <dbReference type="ARBA" id="ARBA00022679"/>
    </source>
</evidence>
<keyword evidence="2" id="KW-0808">Transferase</keyword>
<keyword evidence="4" id="KW-0472">Membrane</keyword>
<feature type="region of interest" description="Disordered" evidence="7">
    <location>
        <begin position="241"/>
        <end position="262"/>
    </location>
</feature>
<protein>
    <recommendedName>
        <fullName evidence="6">Tafazzin family protein</fullName>
    </recommendedName>
</protein>
<evidence type="ECO:0000256" key="3">
    <source>
        <dbReference type="ARBA" id="ARBA00023098"/>
    </source>
</evidence>
<dbReference type="Proteomes" id="UP000838763">
    <property type="component" value="Unassembled WGS sequence"/>
</dbReference>
<evidence type="ECO:0000256" key="4">
    <source>
        <dbReference type="ARBA" id="ARBA00023136"/>
    </source>
</evidence>
<dbReference type="SUPFAM" id="SSF69593">
    <property type="entry name" value="Glycerol-3-phosphate (1)-acyltransferase"/>
    <property type="match status" value="1"/>
</dbReference>
<dbReference type="GO" id="GO:0007007">
    <property type="term" value="P:inner mitochondrial membrane organization"/>
    <property type="evidence" value="ECO:0007669"/>
    <property type="project" value="TreeGrafter"/>
</dbReference>
<evidence type="ECO:0000313" key="8">
    <source>
        <dbReference type="EMBL" id="CAI4219491.1"/>
    </source>
</evidence>
<evidence type="ECO:0000256" key="7">
    <source>
        <dbReference type="SAM" id="MobiDB-lite"/>
    </source>
</evidence>
<dbReference type="PANTHER" id="PTHR12497">
    <property type="entry name" value="TAZ PROTEIN TAFAZZIN"/>
    <property type="match status" value="1"/>
</dbReference>
<dbReference type="PRINTS" id="PR00979">
    <property type="entry name" value="TAFAZZIN"/>
</dbReference>
<evidence type="ECO:0000256" key="5">
    <source>
        <dbReference type="ARBA" id="ARBA00023315"/>
    </source>
</evidence>
<dbReference type="InterPro" id="IPR000872">
    <property type="entry name" value="Tafazzin"/>
</dbReference>
<name>A0A9P1MEX1_9PEZI</name>
<reference evidence="8" key="1">
    <citation type="submission" date="2022-11" db="EMBL/GenBank/DDBJ databases">
        <authorList>
            <person name="Scott C."/>
            <person name="Bruce N."/>
        </authorList>
    </citation>
    <scope>NUCLEOTIDE SEQUENCE</scope>
</reference>
<dbReference type="PANTHER" id="PTHR12497:SF0">
    <property type="entry name" value="TAFAZZIN"/>
    <property type="match status" value="1"/>
</dbReference>
<accession>A0A9P1MEX1</accession>
<comment type="caution">
    <text evidence="8">The sequence shown here is derived from an EMBL/GenBank/DDBJ whole genome shotgun (WGS) entry which is preliminary data.</text>
</comment>
<keyword evidence="3" id="KW-0443">Lipid metabolism</keyword>
<keyword evidence="5" id="KW-0012">Acyltransferase</keyword>
<evidence type="ECO:0000313" key="9">
    <source>
        <dbReference type="Proteomes" id="UP000838763"/>
    </source>
</evidence>
<dbReference type="OrthoDB" id="193467at2759"/>
<dbReference type="GO" id="GO:0035965">
    <property type="term" value="P:cardiolipin acyl-chain remodeling"/>
    <property type="evidence" value="ECO:0007669"/>
    <property type="project" value="TreeGrafter"/>
</dbReference>
<evidence type="ECO:0000256" key="6">
    <source>
        <dbReference type="RuleBase" id="RU365062"/>
    </source>
</evidence>